<dbReference type="InterPro" id="IPR008912">
    <property type="entry name" value="Uncharacterised_CoxE"/>
</dbReference>
<reference evidence="1 2" key="1">
    <citation type="submission" date="2016-10" db="EMBL/GenBank/DDBJ databases">
        <authorList>
            <person name="de Groot N.N."/>
        </authorList>
    </citation>
    <scope>NUCLEOTIDE SEQUENCE [LARGE SCALE GENOMIC DNA]</scope>
    <source>
        <strain evidence="1 2">F</strain>
    </source>
</reference>
<name>A0A1I6JXH7_9FIRM</name>
<organism evidence="1 2">
    <name type="scientific">[Clostridium] aminophilum</name>
    <dbReference type="NCBI Taxonomy" id="1526"/>
    <lineage>
        <taxon>Bacteria</taxon>
        <taxon>Bacillati</taxon>
        <taxon>Bacillota</taxon>
        <taxon>Clostridia</taxon>
        <taxon>Lachnospirales</taxon>
        <taxon>Lachnospiraceae</taxon>
    </lineage>
</organism>
<evidence type="ECO:0000313" key="1">
    <source>
        <dbReference type="EMBL" id="SFR83679.1"/>
    </source>
</evidence>
<evidence type="ECO:0000313" key="2">
    <source>
        <dbReference type="Proteomes" id="UP000214760"/>
    </source>
</evidence>
<evidence type="ECO:0008006" key="3">
    <source>
        <dbReference type="Google" id="ProtNLM"/>
    </source>
</evidence>
<accession>A0A1I6JXH7</accession>
<dbReference type="Pfam" id="PF05762">
    <property type="entry name" value="VWA_CoxE"/>
    <property type="match status" value="1"/>
</dbReference>
<dbReference type="PANTHER" id="PTHR39338:SF7">
    <property type="entry name" value="BLL6692 PROTEIN"/>
    <property type="match status" value="1"/>
</dbReference>
<dbReference type="Proteomes" id="UP000214760">
    <property type="component" value="Unassembled WGS sequence"/>
</dbReference>
<dbReference type="PANTHER" id="PTHR39338">
    <property type="entry name" value="BLL5662 PROTEIN-RELATED"/>
    <property type="match status" value="1"/>
</dbReference>
<protein>
    <recommendedName>
        <fullName evidence="3">VWA domain containing CoxE-like protein</fullName>
    </recommendedName>
</protein>
<gene>
    <name evidence="1" type="ORF">SAMN02910262_02072</name>
</gene>
<dbReference type="AlphaFoldDB" id="A0A1I6JXH7"/>
<dbReference type="EMBL" id="FOZC01000012">
    <property type="protein sequence ID" value="SFR83679.1"/>
    <property type="molecule type" value="Genomic_DNA"/>
</dbReference>
<proteinExistence type="predicted"/>
<sequence>MIPEKRGAMFTEFFFYLRAHGLKVSLNEWMMLCEALDKGLAGATFTGFYQLCRAVLVKSEADYDKFDRIFVDYFEAIAKAGDRIPQSLQDWLDHPGWKPDNWDPESAEFAENLTPEEIEDMLRVRMQEQDSEHNGGNYWIGTGGMSAFGNDGNTPQGIRVGGTGHYHRALRVAGERRFRDFTRDRALDLRQFQVAFRYLRQYSSRTDEQKTVLNAEKTAQATGENGGVLDLVYERPRRNQVKVVMMMDSGGSMEYYSRLCSTLFQAVSKSNRFKDLKIYYFHNCIYKYLYTRPQCRDDSAVLTEQVLRTLDRDYKLIIVGDAEMAPYELMTARYPKAAGRRGIDWMRDVRDHFSHSVWLNPGEGGNYWDIPESYTTLKREFDMYYLTVDNLVKAMKKLIAAR</sequence>